<proteinExistence type="predicted"/>
<feature type="compositionally biased region" description="Polar residues" evidence="1">
    <location>
        <begin position="122"/>
        <end position="133"/>
    </location>
</feature>
<protein>
    <submittedName>
        <fullName evidence="2">Uncharacterized protein</fullName>
    </submittedName>
</protein>
<sequence>MDMTATRLPTKTLFSEIHGINTPVEKMPNIGPYEIDCIVADSCNTIPIFSTMYTSPIALTPKTITMVRITIATVVSLIGLRTFGLIKSSSNTAAKEFKRVETELNAALNTADTKRPGRPGNLPNTCITSNGIS</sequence>
<dbReference type="EMBL" id="GAKP01013479">
    <property type="protein sequence ID" value="JAC45473.1"/>
    <property type="molecule type" value="Transcribed_RNA"/>
</dbReference>
<feature type="region of interest" description="Disordered" evidence="1">
    <location>
        <begin position="111"/>
        <end position="133"/>
    </location>
</feature>
<reference evidence="2" key="1">
    <citation type="journal article" date="2014" name="BMC Genomics">
        <title>Characterizing the developmental transcriptome of the oriental fruit fly, Bactrocera dorsalis (Diptera: Tephritidae) through comparative genomic analysis with Drosophila melanogaster utilizing modENCODE datasets.</title>
        <authorList>
            <person name="Geib S.M."/>
            <person name="Calla B."/>
            <person name="Hall B."/>
            <person name="Hou S."/>
            <person name="Manoukis N.C."/>
        </authorList>
    </citation>
    <scope>NUCLEOTIDE SEQUENCE</scope>
    <source>
        <strain evidence="2">Punador</strain>
    </source>
</reference>
<dbReference type="AlphaFoldDB" id="A0A034VVA2"/>
<accession>A0A034VVA2</accession>
<organism evidence="2">
    <name type="scientific">Bactrocera dorsalis</name>
    <name type="common">Oriental fruit fly</name>
    <name type="synonym">Dacus dorsalis</name>
    <dbReference type="NCBI Taxonomy" id="27457"/>
    <lineage>
        <taxon>Eukaryota</taxon>
        <taxon>Metazoa</taxon>
        <taxon>Ecdysozoa</taxon>
        <taxon>Arthropoda</taxon>
        <taxon>Hexapoda</taxon>
        <taxon>Insecta</taxon>
        <taxon>Pterygota</taxon>
        <taxon>Neoptera</taxon>
        <taxon>Endopterygota</taxon>
        <taxon>Diptera</taxon>
        <taxon>Brachycera</taxon>
        <taxon>Muscomorpha</taxon>
        <taxon>Tephritoidea</taxon>
        <taxon>Tephritidae</taxon>
        <taxon>Bactrocera</taxon>
        <taxon>Bactrocera</taxon>
    </lineage>
</organism>
<name>A0A034VVA2_BACDO</name>
<evidence type="ECO:0000256" key="1">
    <source>
        <dbReference type="SAM" id="MobiDB-lite"/>
    </source>
</evidence>
<evidence type="ECO:0000313" key="2">
    <source>
        <dbReference type="EMBL" id="JAC45473.1"/>
    </source>
</evidence>